<evidence type="ECO:0000313" key="2">
    <source>
        <dbReference type="EMBL" id="JAG50744.1"/>
    </source>
</evidence>
<dbReference type="AlphaFoldDB" id="A0A0K8SCC1"/>
<reference evidence="2" key="1">
    <citation type="submission" date="2014-09" db="EMBL/GenBank/DDBJ databases">
        <authorList>
            <person name="Magalhaes I.L.F."/>
            <person name="Oliveira U."/>
            <person name="Santos F.R."/>
            <person name="Vidigal T.H.D.A."/>
            <person name="Brescovit A.D."/>
            <person name="Santos A.J."/>
        </authorList>
    </citation>
    <scope>NUCLEOTIDE SEQUENCE</scope>
</reference>
<proteinExistence type="predicted"/>
<feature type="transmembrane region" description="Helical" evidence="1">
    <location>
        <begin position="152"/>
        <end position="173"/>
    </location>
</feature>
<keyword evidence="1" id="KW-0472">Membrane</keyword>
<evidence type="ECO:0000256" key="1">
    <source>
        <dbReference type="SAM" id="Phobius"/>
    </source>
</evidence>
<feature type="transmembrane region" description="Helical" evidence="1">
    <location>
        <begin position="7"/>
        <end position="27"/>
    </location>
</feature>
<organism evidence="2">
    <name type="scientific">Lygus hesperus</name>
    <name type="common">Western plant bug</name>
    <dbReference type="NCBI Taxonomy" id="30085"/>
    <lineage>
        <taxon>Eukaryota</taxon>
        <taxon>Metazoa</taxon>
        <taxon>Ecdysozoa</taxon>
        <taxon>Arthropoda</taxon>
        <taxon>Hexapoda</taxon>
        <taxon>Insecta</taxon>
        <taxon>Pterygota</taxon>
        <taxon>Neoptera</taxon>
        <taxon>Paraneoptera</taxon>
        <taxon>Hemiptera</taxon>
        <taxon>Heteroptera</taxon>
        <taxon>Panheteroptera</taxon>
        <taxon>Cimicomorpha</taxon>
        <taxon>Miridae</taxon>
        <taxon>Mirini</taxon>
        <taxon>Lygus</taxon>
    </lineage>
</organism>
<name>A0A0K8SCC1_LYGHE</name>
<dbReference type="EMBL" id="GBRD01015082">
    <property type="protein sequence ID" value="JAG50744.1"/>
    <property type="molecule type" value="Transcribed_RNA"/>
</dbReference>
<feature type="transmembrane region" description="Helical" evidence="1">
    <location>
        <begin position="185"/>
        <end position="202"/>
    </location>
</feature>
<sequence length="241" mass="28115">MIRYIDWLRSAAGLALAVGVFTIFVYMKFISDGLAQSCDCDKCLVSYYYNQENSLCCRACYDNFPPTLWNSSESEDCYQTCQYAARPLCHLLCNGSIIPFCSERCYRGWVYPARKLCRRACPYGEDKSRTSRQRQQLLVKRNPASYASRATWLQVIQFILTFLLVILLFFVGLFQRTPKPFTAKLMLVWVESSMILVVLLVADMRDPETEDDVRYVQSFVLQVVLTGLMLWEVRWDQRIRE</sequence>
<protein>
    <submittedName>
        <fullName evidence="2">Uncharacterized protein</fullName>
    </submittedName>
</protein>
<keyword evidence="1" id="KW-0812">Transmembrane</keyword>
<feature type="transmembrane region" description="Helical" evidence="1">
    <location>
        <begin position="214"/>
        <end position="231"/>
    </location>
</feature>
<keyword evidence="1" id="KW-1133">Transmembrane helix</keyword>
<accession>A0A0K8SCC1</accession>